<gene>
    <name evidence="1" type="ORF">GRI89_10230</name>
</gene>
<sequence>MSLLAILALAEAAVSGAPATYDGRCMYPAVLGDPRPGEVRLSCSQVDTDDEGIDFVDREWNSRMMRFAGIWDGDLLKVRSVTPRTGATLEARGVCRVDHTNGAVSVIACTAVAGGLSWIGNFRVSKI</sequence>
<dbReference type="OrthoDB" id="7433250at2"/>
<evidence type="ECO:0000313" key="1">
    <source>
        <dbReference type="EMBL" id="MXO59916.1"/>
    </source>
</evidence>
<evidence type="ECO:0000313" key="2">
    <source>
        <dbReference type="Proteomes" id="UP000433652"/>
    </source>
</evidence>
<name>A0A6I4SYQ9_9SPHN</name>
<protein>
    <submittedName>
        <fullName evidence="1">Uncharacterized protein</fullName>
    </submittedName>
</protein>
<dbReference type="AlphaFoldDB" id="A0A6I4SYQ9"/>
<organism evidence="1 2">
    <name type="scientific">Croceibacterium salegens</name>
    <dbReference type="NCBI Taxonomy" id="1737568"/>
    <lineage>
        <taxon>Bacteria</taxon>
        <taxon>Pseudomonadati</taxon>
        <taxon>Pseudomonadota</taxon>
        <taxon>Alphaproteobacteria</taxon>
        <taxon>Sphingomonadales</taxon>
        <taxon>Erythrobacteraceae</taxon>
        <taxon>Croceibacterium</taxon>
    </lineage>
</organism>
<keyword evidence="2" id="KW-1185">Reference proteome</keyword>
<comment type="caution">
    <text evidence="1">The sequence shown here is derived from an EMBL/GenBank/DDBJ whole genome shotgun (WGS) entry which is preliminary data.</text>
</comment>
<dbReference type="Proteomes" id="UP000433652">
    <property type="component" value="Unassembled WGS sequence"/>
</dbReference>
<accession>A0A6I4SYQ9</accession>
<dbReference type="RefSeq" id="WP_159794800.1">
    <property type="nucleotide sequence ID" value="NZ_WTYM01000041.1"/>
</dbReference>
<reference evidence="1 2" key="1">
    <citation type="submission" date="2019-12" db="EMBL/GenBank/DDBJ databases">
        <title>Genomic-based taxomic classification of the family Erythrobacteraceae.</title>
        <authorList>
            <person name="Xu L."/>
        </authorList>
    </citation>
    <scope>NUCLEOTIDE SEQUENCE [LARGE SCALE GENOMIC DNA]</scope>
    <source>
        <strain evidence="1 2">MCCC 1K01500</strain>
    </source>
</reference>
<proteinExistence type="predicted"/>
<dbReference type="EMBL" id="WTYM01000041">
    <property type="protein sequence ID" value="MXO59916.1"/>
    <property type="molecule type" value="Genomic_DNA"/>
</dbReference>